<dbReference type="Proteomes" id="UP000050795">
    <property type="component" value="Unassembled WGS sequence"/>
</dbReference>
<protein>
    <submittedName>
        <fullName evidence="2">Uncharacterized protein</fullName>
    </submittedName>
</protein>
<sequence>MNRINSLYYGILISHLNGSINKHTGQLYYQPCSLPRDKSMNYTISLAKKILSRNSPTTSNSQEKKCEYSINNHYVLRLCLNSSEDGVYYMQLNGDVKFKNGLPVGRYFFLTSNATNILPQKPKQTFYPTDISSIATQPSNCTLHQVYISLSIHINPHNYWIYTIPLACNLTDNISFMLDHINNMTNYCEFPEYAVSPRIRQTYKPIHCQTTHGMHTLELTIPAYHRRDYPRYYLVLIYASNVDDITGNYKQLFVRQILDTCNIISSGCYPKALSNCRQNFPSHLPPTFDPLMSSSVILNSNSSSQIPVCMIGE</sequence>
<reference evidence="1" key="1">
    <citation type="submission" date="2022-06" db="EMBL/GenBank/DDBJ databases">
        <authorList>
            <person name="Berger JAMES D."/>
            <person name="Berger JAMES D."/>
        </authorList>
    </citation>
    <scope>NUCLEOTIDE SEQUENCE [LARGE SCALE GENOMIC DNA]</scope>
</reference>
<organism evidence="1 2">
    <name type="scientific">Trichobilharzia regenti</name>
    <name type="common">Nasal bird schistosome</name>
    <dbReference type="NCBI Taxonomy" id="157069"/>
    <lineage>
        <taxon>Eukaryota</taxon>
        <taxon>Metazoa</taxon>
        <taxon>Spiralia</taxon>
        <taxon>Lophotrochozoa</taxon>
        <taxon>Platyhelminthes</taxon>
        <taxon>Trematoda</taxon>
        <taxon>Digenea</taxon>
        <taxon>Strigeidida</taxon>
        <taxon>Schistosomatoidea</taxon>
        <taxon>Schistosomatidae</taxon>
        <taxon>Trichobilharzia</taxon>
    </lineage>
</organism>
<proteinExistence type="predicted"/>
<name>A0AA85J5N2_TRIRE</name>
<evidence type="ECO:0000313" key="2">
    <source>
        <dbReference type="WBParaSite" id="TREG1_125980.1"/>
    </source>
</evidence>
<evidence type="ECO:0000313" key="1">
    <source>
        <dbReference type="Proteomes" id="UP000050795"/>
    </source>
</evidence>
<dbReference type="AlphaFoldDB" id="A0AA85J5N2"/>
<accession>A0AA85J5N2</accession>
<dbReference type="WBParaSite" id="TREG1_125980.1">
    <property type="protein sequence ID" value="TREG1_125980.1"/>
    <property type="gene ID" value="TREG1_125980"/>
</dbReference>
<reference evidence="2" key="2">
    <citation type="submission" date="2023-11" db="UniProtKB">
        <authorList>
            <consortium name="WormBaseParasite"/>
        </authorList>
    </citation>
    <scope>IDENTIFICATION</scope>
</reference>
<keyword evidence="1" id="KW-1185">Reference proteome</keyword>